<evidence type="ECO:0000259" key="2">
    <source>
        <dbReference type="PROSITE" id="PS50048"/>
    </source>
</evidence>
<dbReference type="GO" id="GO:0000981">
    <property type="term" value="F:DNA-binding transcription factor activity, RNA polymerase II-specific"/>
    <property type="evidence" value="ECO:0007669"/>
    <property type="project" value="InterPro"/>
</dbReference>
<name>A0A9P7S4I6_9AGAR</name>
<dbReference type="EMBL" id="CM032183">
    <property type="protein sequence ID" value="KAG7094957.1"/>
    <property type="molecule type" value="Genomic_DNA"/>
</dbReference>
<evidence type="ECO:0000256" key="1">
    <source>
        <dbReference type="SAM" id="MobiDB-lite"/>
    </source>
</evidence>
<evidence type="ECO:0000313" key="4">
    <source>
        <dbReference type="Proteomes" id="UP001049176"/>
    </source>
</evidence>
<dbReference type="SUPFAM" id="SSF57701">
    <property type="entry name" value="Zn2/Cys6 DNA-binding domain"/>
    <property type="match status" value="1"/>
</dbReference>
<organism evidence="3 4">
    <name type="scientific">Marasmius oreades</name>
    <name type="common">fairy-ring Marasmius</name>
    <dbReference type="NCBI Taxonomy" id="181124"/>
    <lineage>
        <taxon>Eukaryota</taxon>
        <taxon>Fungi</taxon>
        <taxon>Dikarya</taxon>
        <taxon>Basidiomycota</taxon>
        <taxon>Agaricomycotina</taxon>
        <taxon>Agaricomycetes</taxon>
        <taxon>Agaricomycetidae</taxon>
        <taxon>Agaricales</taxon>
        <taxon>Marasmiineae</taxon>
        <taxon>Marasmiaceae</taxon>
        <taxon>Marasmius</taxon>
    </lineage>
</organism>
<dbReference type="OrthoDB" id="39175at2759"/>
<dbReference type="Proteomes" id="UP001049176">
    <property type="component" value="Chromosome 3"/>
</dbReference>
<dbReference type="RefSeq" id="XP_043011427.1">
    <property type="nucleotide sequence ID" value="XM_043150340.1"/>
</dbReference>
<dbReference type="InterPro" id="IPR036864">
    <property type="entry name" value="Zn2-C6_fun-type_DNA-bd_sf"/>
</dbReference>
<proteinExistence type="predicted"/>
<keyword evidence="4" id="KW-1185">Reference proteome</keyword>
<feature type="compositionally biased region" description="Low complexity" evidence="1">
    <location>
        <begin position="107"/>
        <end position="130"/>
    </location>
</feature>
<dbReference type="Gene3D" id="4.10.240.10">
    <property type="entry name" value="Zn(2)-C6 fungal-type DNA-binding domain"/>
    <property type="match status" value="1"/>
</dbReference>
<dbReference type="SMART" id="SM00066">
    <property type="entry name" value="GAL4"/>
    <property type="match status" value="1"/>
</dbReference>
<dbReference type="InterPro" id="IPR001138">
    <property type="entry name" value="Zn2Cys6_DnaBD"/>
</dbReference>
<comment type="caution">
    <text evidence="3">The sequence shown here is derived from an EMBL/GenBank/DDBJ whole genome shotgun (WGS) entry which is preliminary data.</text>
</comment>
<dbReference type="AlphaFoldDB" id="A0A9P7S4I6"/>
<sequence length="261" mass="28985">MVFWYINFRPSSLSSTLFTTMTHSEETRTTKKSGHSRNPMACTNCRARKIKCESNRQHPERPCQRCTNRKLHCEYVAISHPPPSAAGEAYKLEQSSSPDPPRRSHSRAASGHVQVSQPRYSPVSSSSSRKSSPRNEYDYIPPEPHSYLLSQGTYAPDPGSTPRYNSSYYPTANYGQPNGFSQNGNNQLSNLAMRTASHPPCYVDPSFGLNPSLAQGQVNFGSGADYLAWNNGASLPAQSQFYYSSECRCTGVYCTCGNRRP</sequence>
<feature type="region of interest" description="Disordered" evidence="1">
    <location>
        <begin position="84"/>
        <end position="170"/>
    </location>
</feature>
<reference evidence="3" key="1">
    <citation type="journal article" date="2021" name="Genome Biol. Evol.">
        <title>The assembled and annotated genome of the fairy-ring fungus Marasmius oreades.</title>
        <authorList>
            <person name="Hiltunen M."/>
            <person name="Ament-Velasquez S.L."/>
            <person name="Johannesson H."/>
        </authorList>
    </citation>
    <scope>NUCLEOTIDE SEQUENCE</scope>
    <source>
        <strain evidence="3">03SP1</strain>
    </source>
</reference>
<dbReference type="PROSITE" id="PS50048">
    <property type="entry name" value="ZN2_CY6_FUNGAL_2"/>
    <property type="match status" value="1"/>
</dbReference>
<dbReference type="GO" id="GO:0008270">
    <property type="term" value="F:zinc ion binding"/>
    <property type="evidence" value="ECO:0007669"/>
    <property type="project" value="InterPro"/>
</dbReference>
<dbReference type="GeneID" id="66074834"/>
<dbReference type="CDD" id="cd00067">
    <property type="entry name" value="GAL4"/>
    <property type="match status" value="1"/>
</dbReference>
<gene>
    <name evidence="3" type="ORF">E1B28_005758</name>
</gene>
<evidence type="ECO:0000313" key="3">
    <source>
        <dbReference type="EMBL" id="KAG7094957.1"/>
    </source>
</evidence>
<protein>
    <recommendedName>
        <fullName evidence="2">Zn(2)-C6 fungal-type domain-containing protein</fullName>
    </recommendedName>
</protein>
<feature type="domain" description="Zn(2)-C6 fungal-type" evidence="2">
    <location>
        <begin position="41"/>
        <end position="75"/>
    </location>
</feature>
<accession>A0A9P7S4I6</accession>
<dbReference type="PROSITE" id="PS00463">
    <property type="entry name" value="ZN2_CY6_FUNGAL_1"/>
    <property type="match status" value="1"/>
</dbReference>
<dbReference type="Pfam" id="PF00172">
    <property type="entry name" value="Zn_clus"/>
    <property type="match status" value="1"/>
</dbReference>
<dbReference type="KEGG" id="more:E1B28_005758"/>